<dbReference type="InterPro" id="IPR015867">
    <property type="entry name" value="N-reg_PII/ATP_PRibTrfase_C"/>
</dbReference>
<dbReference type="KEGG" id="afo:Afer_0456"/>
<dbReference type="Proteomes" id="UP000000771">
    <property type="component" value="Chromosome"/>
</dbReference>
<dbReference type="Pfam" id="PF02641">
    <property type="entry name" value="DUF190"/>
    <property type="match status" value="1"/>
</dbReference>
<organism evidence="2 3">
    <name type="scientific">Acidimicrobium ferrooxidans (strain DSM 10331 / JCM 15462 / NBRC 103882 / ICP)</name>
    <dbReference type="NCBI Taxonomy" id="525909"/>
    <lineage>
        <taxon>Bacteria</taxon>
        <taxon>Bacillati</taxon>
        <taxon>Actinomycetota</taxon>
        <taxon>Acidimicrobiia</taxon>
        <taxon>Acidimicrobiales</taxon>
        <taxon>Acidimicrobiaceae</taxon>
        <taxon>Acidimicrobium</taxon>
    </lineage>
</organism>
<evidence type="ECO:0000313" key="3">
    <source>
        <dbReference type="Proteomes" id="UP000000771"/>
    </source>
</evidence>
<name>C7M330_ACIFD</name>
<dbReference type="Gene3D" id="3.30.70.120">
    <property type="match status" value="1"/>
</dbReference>
<dbReference type="InterPro" id="IPR011322">
    <property type="entry name" value="N-reg_PII-like_a/b"/>
</dbReference>
<proteinExistence type="inferred from homology"/>
<dbReference type="eggNOG" id="COG1993">
    <property type="taxonomic scope" value="Bacteria"/>
</dbReference>
<dbReference type="HOGENOM" id="CLU_2140417_0_0_11"/>
<dbReference type="EMBL" id="CP001631">
    <property type="protein sequence ID" value="ACU53424.1"/>
    <property type="molecule type" value="Genomic_DNA"/>
</dbReference>
<evidence type="ECO:0000313" key="2">
    <source>
        <dbReference type="EMBL" id="ACU53424.1"/>
    </source>
</evidence>
<keyword evidence="3" id="KW-1185">Reference proteome</keyword>
<protein>
    <submittedName>
        <fullName evidence="2">Uncharacterized protein</fullName>
    </submittedName>
</protein>
<dbReference type="InterPro" id="IPR003793">
    <property type="entry name" value="UPF0166"/>
</dbReference>
<reference evidence="2 3" key="1">
    <citation type="journal article" date="2009" name="Stand. Genomic Sci.">
        <title>Complete genome sequence of Acidimicrobium ferrooxidans type strain (ICP).</title>
        <authorList>
            <person name="Clum A."/>
            <person name="Nolan M."/>
            <person name="Lang E."/>
            <person name="Glavina Del Rio T."/>
            <person name="Tice H."/>
            <person name="Copeland A."/>
            <person name="Cheng J.F."/>
            <person name="Lucas S."/>
            <person name="Chen F."/>
            <person name="Bruce D."/>
            <person name="Goodwin L."/>
            <person name="Pitluck S."/>
            <person name="Ivanova N."/>
            <person name="Mavrommatis K."/>
            <person name="Mikhailova N."/>
            <person name="Pati A."/>
            <person name="Chen A."/>
            <person name="Palaniappan K."/>
            <person name="Goker M."/>
            <person name="Spring S."/>
            <person name="Land M."/>
            <person name="Hauser L."/>
            <person name="Chang Y.J."/>
            <person name="Jeffries C.C."/>
            <person name="Chain P."/>
            <person name="Bristow J."/>
            <person name="Eisen J.A."/>
            <person name="Markowitz V."/>
            <person name="Hugenholtz P."/>
            <person name="Kyrpides N.C."/>
            <person name="Klenk H.P."/>
            <person name="Lapidus A."/>
        </authorList>
    </citation>
    <scope>NUCLEOTIDE SEQUENCE [LARGE SCALE GENOMIC DNA]</scope>
    <source>
        <strain evidence="3">DSM 10331 / JCM 15462 / NBRC 103882 / ICP</strain>
    </source>
</reference>
<dbReference type="RefSeq" id="WP_015797923.1">
    <property type="nucleotide sequence ID" value="NC_013124.1"/>
</dbReference>
<gene>
    <name evidence="2" type="ordered locus">Afer_0456</name>
</gene>
<dbReference type="AlphaFoldDB" id="C7M330"/>
<dbReference type="SUPFAM" id="SSF54913">
    <property type="entry name" value="GlnB-like"/>
    <property type="match status" value="1"/>
</dbReference>
<dbReference type="STRING" id="525909.Afer_0456"/>
<dbReference type="OrthoDB" id="9795599at2"/>
<comment type="similarity">
    <text evidence="1">Belongs to the UPF0166 family.</text>
</comment>
<evidence type="ECO:0000256" key="1">
    <source>
        <dbReference type="ARBA" id="ARBA00010554"/>
    </source>
</evidence>
<sequence length="112" mass="12292">MTSDEARCVIVFVNEGDRIGHEAVVDHVMRRALDLGLAGATAFRAVESFGEHLRLRRSTLLSLDDDEGIAIVIADQADRIEALLERLDGDGVRALAIEFPSTLRRLGIAHRS</sequence>
<accession>C7M330</accession>